<feature type="transmembrane region" description="Helical" evidence="1">
    <location>
        <begin position="51"/>
        <end position="71"/>
    </location>
</feature>
<name>A0A194UQG4_CYTMA</name>
<gene>
    <name evidence="3" type="ORF">VP1G_01313</name>
</gene>
<proteinExistence type="predicted"/>
<dbReference type="EMBL" id="KN714671">
    <property type="protein sequence ID" value="KUI53915.1"/>
    <property type="molecule type" value="Genomic_DNA"/>
</dbReference>
<dbReference type="PANTHER" id="PTHR40629:SF1">
    <property type="entry name" value="PRO41 PROTEIN"/>
    <property type="match status" value="1"/>
</dbReference>
<dbReference type="InterPro" id="IPR056144">
    <property type="entry name" value="DUF7727"/>
</dbReference>
<evidence type="ECO:0000313" key="4">
    <source>
        <dbReference type="Proteomes" id="UP000078576"/>
    </source>
</evidence>
<feature type="domain" description="DUF7727" evidence="2">
    <location>
        <begin position="1"/>
        <end position="125"/>
    </location>
</feature>
<keyword evidence="1" id="KW-0812">Transmembrane</keyword>
<sequence length="144" mass="16296">MGRLIKNHWARLIILSAGAYQVIAAVEGFFWPKMFWDFATKTLDMAVKPYPILQIINLLIGLLMLAWEWPLSFIAGTAIHRSMEARLAFLPFAAIAAILLYQGTNAAIYYLVAMVVEFWAYAEGEIICATPWTLPQRDTRSRSA</sequence>
<evidence type="ECO:0000259" key="2">
    <source>
        <dbReference type="Pfam" id="PF24853"/>
    </source>
</evidence>
<feature type="transmembrane region" description="Helical" evidence="1">
    <location>
        <begin position="83"/>
        <end position="101"/>
    </location>
</feature>
<accession>A0A194UQG4</accession>
<dbReference type="OrthoDB" id="2110422at2759"/>
<evidence type="ECO:0000256" key="1">
    <source>
        <dbReference type="SAM" id="Phobius"/>
    </source>
</evidence>
<keyword evidence="1" id="KW-1133">Transmembrane helix</keyword>
<keyword evidence="1" id="KW-0472">Membrane</keyword>
<evidence type="ECO:0000313" key="3">
    <source>
        <dbReference type="EMBL" id="KUI53915.1"/>
    </source>
</evidence>
<organism evidence="3 4">
    <name type="scientific">Cytospora mali</name>
    <name type="common">Apple Valsa canker fungus</name>
    <name type="synonym">Valsa mali</name>
    <dbReference type="NCBI Taxonomy" id="578113"/>
    <lineage>
        <taxon>Eukaryota</taxon>
        <taxon>Fungi</taxon>
        <taxon>Dikarya</taxon>
        <taxon>Ascomycota</taxon>
        <taxon>Pezizomycotina</taxon>
        <taxon>Sordariomycetes</taxon>
        <taxon>Sordariomycetidae</taxon>
        <taxon>Diaporthales</taxon>
        <taxon>Cytosporaceae</taxon>
        <taxon>Cytospora</taxon>
    </lineage>
</organism>
<reference evidence="4" key="1">
    <citation type="submission" date="2014-12" db="EMBL/GenBank/DDBJ databases">
        <title>Genome Sequence of Valsa Canker Pathogens Uncovers a Specific Adaption of Colonization on Woody Bark.</title>
        <authorList>
            <person name="Yin Z."/>
            <person name="Liu H."/>
            <person name="Gao X."/>
            <person name="Li Z."/>
            <person name="Song N."/>
            <person name="Ke X."/>
            <person name="Dai Q."/>
            <person name="Wu Y."/>
            <person name="Sun Y."/>
            <person name="Xu J.-R."/>
            <person name="Kang Z.K."/>
            <person name="Wang L."/>
            <person name="Huang L."/>
        </authorList>
    </citation>
    <scope>NUCLEOTIDE SEQUENCE [LARGE SCALE GENOMIC DNA]</scope>
    <source>
        <strain evidence="4">SXYL134</strain>
    </source>
</reference>
<dbReference type="PANTHER" id="PTHR40629">
    <property type="entry name" value="PRO41 PROTEIN"/>
    <property type="match status" value="1"/>
</dbReference>
<feature type="transmembrane region" description="Helical" evidence="1">
    <location>
        <begin position="12"/>
        <end position="31"/>
    </location>
</feature>
<keyword evidence="4" id="KW-1185">Reference proteome</keyword>
<dbReference type="Pfam" id="PF24853">
    <property type="entry name" value="DUF7727"/>
    <property type="match status" value="1"/>
</dbReference>
<dbReference type="Proteomes" id="UP000078576">
    <property type="component" value="Unassembled WGS sequence"/>
</dbReference>
<dbReference type="AlphaFoldDB" id="A0A194UQG4"/>
<protein>
    <recommendedName>
        <fullName evidence="2">DUF7727 domain-containing protein</fullName>
    </recommendedName>
</protein>